<feature type="active site" description="Charge relay system" evidence="4">
    <location>
        <position position="212"/>
    </location>
</feature>
<evidence type="ECO:0000256" key="4">
    <source>
        <dbReference type="PIRSR" id="PIRSR000865-1"/>
    </source>
</evidence>
<keyword evidence="5" id="KW-0479">Metal-binding</keyword>
<comment type="similarity">
    <text evidence="2 6">Belongs to the AB hydrolase superfamily. Lipase family.</text>
</comment>
<evidence type="ECO:0000256" key="6">
    <source>
        <dbReference type="RuleBase" id="RU004262"/>
    </source>
</evidence>
<dbReference type="InterPro" id="IPR013818">
    <property type="entry name" value="Lipase"/>
</dbReference>
<accession>A0A443SNX4</accession>
<proteinExistence type="inferred from homology"/>
<dbReference type="GO" id="GO:0016298">
    <property type="term" value="F:lipase activity"/>
    <property type="evidence" value="ECO:0007669"/>
    <property type="project" value="InterPro"/>
</dbReference>
<dbReference type="GO" id="GO:0005615">
    <property type="term" value="C:extracellular space"/>
    <property type="evidence" value="ECO:0007669"/>
    <property type="project" value="TreeGrafter"/>
</dbReference>
<evidence type="ECO:0000313" key="8">
    <source>
        <dbReference type="EMBL" id="RWS29182.1"/>
    </source>
</evidence>
<sequence>MQNHKLSPFNPSLPVKFVIPGYLDGRLTAVWTQEMVNALINYGDYNVFLIEWRNIIPYGIATADLRIVAAEIANYIAFLAEHQFTRPEDVHLIGHSFGAQIAAYTGQGTPNLGRISGLDPARPNFQGLPPDGRLSSDDALFVDVIHSDFNPVNSVGITDSVGHVDFYLNGASPQPGCFLRDRLFRGIEDGLKMKKLSSFVTQVVRYNSMCSHQRSHELFLESIINSKYGCQFVGLRCADYESFANGDCNCDDSVNACAVLGLHADKYFLPEFTLNAQRKGRWFLRTAASKPYCLHQYQVIIQLGSHKLSLLKGKMYLKFHYLLNGRPGIIEFRITPPNEILSSALRMPYVVTLEESVGEIHHISFAWYSHSPENVLARDYLRIPLKYIKIAPIQVEHNKFFYSNHKESFTKYYCHNIVPIKNLQLVTLKSSVHC</sequence>
<dbReference type="EMBL" id="NCKV01001033">
    <property type="protein sequence ID" value="RWS29182.1"/>
    <property type="molecule type" value="Genomic_DNA"/>
</dbReference>
<dbReference type="PIRSF" id="PIRSF000865">
    <property type="entry name" value="Lipoprotein_lipase_LIPH"/>
    <property type="match status" value="1"/>
</dbReference>
<dbReference type="Gene3D" id="3.40.50.1820">
    <property type="entry name" value="alpha/beta hydrolase"/>
    <property type="match status" value="1"/>
</dbReference>
<reference evidence="8 9" key="1">
    <citation type="journal article" date="2018" name="Gigascience">
        <title>Genomes of trombidid mites reveal novel predicted allergens and laterally-transferred genes associated with secondary metabolism.</title>
        <authorList>
            <person name="Dong X."/>
            <person name="Chaisiri K."/>
            <person name="Xia D."/>
            <person name="Armstrong S.D."/>
            <person name="Fang Y."/>
            <person name="Donnelly M.J."/>
            <person name="Kadowaki T."/>
            <person name="McGarry J.W."/>
            <person name="Darby A.C."/>
            <person name="Makepeace B.L."/>
        </authorList>
    </citation>
    <scope>NUCLEOTIDE SEQUENCE [LARGE SCALE GENOMIC DNA]</scope>
    <source>
        <strain evidence="8">UoL-UT</strain>
    </source>
</reference>
<feature type="binding site" evidence="5">
    <location>
        <position position="138"/>
    </location>
    <ligand>
        <name>Ca(2+)</name>
        <dbReference type="ChEBI" id="CHEBI:29108"/>
    </ligand>
</feature>
<dbReference type="SUPFAM" id="SSF53474">
    <property type="entry name" value="alpha/beta-Hydrolases"/>
    <property type="match status" value="1"/>
</dbReference>
<dbReference type="GO" id="GO:0052689">
    <property type="term" value="F:carboxylic ester hydrolase activity"/>
    <property type="evidence" value="ECO:0007669"/>
    <property type="project" value="InterPro"/>
</dbReference>
<evidence type="ECO:0000313" key="9">
    <source>
        <dbReference type="Proteomes" id="UP000288716"/>
    </source>
</evidence>
<evidence type="ECO:0000256" key="1">
    <source>
        <dbReference type="ARBA" id="ARBA00004613"/>
    </source>
</evidence>
<feature type="active site" description="Nucleophile" evidence="4">
    <location>
        <position position="96"/>
    </location>
</feature>
<name>A0A443SNX4_9ACAR</name>
<keyword evidence="5" id="KW-0106">Calcium</keyword>
<dbReference type="OrthoDB" id="199913at2759"/>
<comment type="subcellular location">
    <subcellularLocation>
        <location evidence="1">Secreted</location>
    </subcellularLocation>
</comment>
<feature type="active site" description="Charge relay system" evidence="4">
    <location>
        <position position="119"/>
    </location>
</feature>
<evidence type="ECO:0000256" key="2">
    <source>
        <dbReference type="ARBA" id="ARBA00010701"/>
    </source>
</evidence>
<dbReference type="Proteomes" id="UP000288716">
    <property type="component" value="Unassembled WGS sequence"/>
</dbReference>
<feature type="binding site" evidence="5">
    <location>
        <position position="133"/>
    </location>
    <ligand>
        <name>Ca(2+)</name>
        <dbReference type="ChEBI" id="CHEBI:29108"/>
    </ligand>
</feature>
<protein>
    <submittedName>
        <fullName evidence="8">Pancreatic triacylglycerol lipase-like protein</fullName>
    </submittedName>
</protein>
<dbReference type="PRINTS" id="PR00821">
    <property type="entry name" value="TAGLIPASE"/>
</dbReference>
<dbReference type="InterPro" id="IPR000734">
    <property type="entry name" value="TAG_lipase"/>
</dbReference>
<dbReference type="VEuPathDB" id="VectorBase:LDEU002858"/>
<keyword evidence="9" id="KW-1185">Reference proteome</keyword>
<dbReference type="STRING" id="299467.A0A443SNX4"/>
<dbReference type="Pfam" id="PF00151">
    <property type="entry name" value="Lipase"/>
    <property type="match status" value="1"/>
</dbReference>
<evidence type="ECO:0000256" key="5">
    <source>
        <dbReference type="PIRSR" id="PIRSR000865-2"/>
    </source>
</evidence>
<organism evidence="8 9">
    <name type="scientific">Leptotrombidium deliense</name>
    <dbReference type="NCBI Taxonomy" id="299467"/>
    <lineage>
        <taxon>Eukaryota</taxon>
        <taxon>Metazoa</taxon>
        <taxon>Ecdysozoa</taxon>
        <taxon>Arthropoda</taxon>
        <taxon>Chelicerata</taxon>
        <taxon>Arachnida</taxon>
        <taxon>Acari</taxon>
        <taxon>Acariformes</taxon>
        <taxon>Trombidiformes</taxon>
        <taxon>Prostigmata</taxon>
        <taxon>Anystina</taxon>
        <taxon>Parasitengona</taxon>
        <taxon>Trombiculoidea</taxon>
        <taxon>Trombiculidae</taxon>
        <taxon>Leptotrombidium</taxon>
    </lineage>
</organism>
<comment type="caution">
    <text evidence="8">The sequence shown here is derived from an EMBL/GenBank/DDBJ whole genome shotgun (WGS) entry which is preliminary data.</text>
</comment>
<dbReference type="InterPro" id="IPR029058">
    <property type="entry name" value="AB_hydrolase_fold"/>
</dbReference>
<keyword evidence="3" id="KW-0964">Secreted</keyword>
<dbReference type="InterPro" id="IPR016272">
    <property type="entry name" value="Lipase_LIPH"/>
</dbReference>
<gene>
    <name evidence="8" type="ORF">B4U80_02177</name>
</gene>
<dbReference type="PANTHER" id="PTHR11610">
    <property type="entry name" value="LIPASE"/>
    <property type="match status" value="1"/>
</dbReference>
<feature type="domain" description="Lipase" evidence="7">
    <location>
        <begin position="5"/>
        <end position="292"/>
    </location>
</feature>
<evidence type="ECO:0000256" key="3">
    <source>
        <dbReference type="ARBA" id="ARBA00022525"/>
    </source>
</evidence>
<dbReference type="GO" id="GO:0046872">
    <property type="term" value="F:metal ion binding"/>
    <property type="evidence" value="ECO:0007669"/>
    <property type="project" value="UniProtKB-KW"/>
</dbReference>
<evidence type="ECO:0000259" key="7">
    <source>
        <dbReference type="Pfam" id="PF00151"/>
    </source>
</evidence>
<dbReference type="GO" id="GO:0016042">
    <property type="term" value="P:lipid catabolic process"/>
    <property type="evidence" value="ECO:0007669"/>
    <property type="project" value="TreeGrafter"/>
</dbReference>
<dbReference type="AlphaFoldDB" id="A0A443SNX4"/>